<evidence type="ECO:0000259" key="2">
    <source>
        <dbReference type="Pfam" id="PF22893"/>
    </source>
</evidence>
<reference evidence="3" key="1">
    <citation type="journal article" date="2023" name="IMA Fungus">
        <title>Comparative genomic study of the Penicillium genus elucidates a diverse pangenome and 15 lateral gene transfer events.</title>
        <authorList>
            <person name="Petersen C."/>
            <person name="Sorensen T."/>
            <person name="Nielsen M.R."/>
            <person name="Sondergaard T.E."/>
            <person name="Sorensen J.L."/>
            <person name="Fitzpatrick D.A."/>
            <person name="Frisvad J.C."/>
            <person name="Nielsen K.L."/>
        </authorList>
    </citation>
    <scope>NUCLEOTIDE SEQUENCE</scope>
    <source>
        <strain evidence="3">IBT 17514</strain>
    </source>
</reference>
<evidence type="ECO:0000256" key="1">
    <source>
        <dbReference type="SAM" id="MobiDB-lite"/>
    </source>
</evidence>
<comment type="caution">
    <text evidence="3">The sequence shown here is derived from an EMBL/GenBank/DDBJ whole genome shotgun (WGS) entry which is preliminary data.</text>
</comment>
<feature type="domain" description="Ubiquitin-like" evidence="2">
    <location>
        <begin position="2"/>
        <end position="36"/>
    </location>
</feature>
<protein>
    <recommendedName>
        <fullName evidence="2">Ubiquitin-like domain-containing protein</fullName>
    </recommendedName>
</protein>
<feature type="region of interest" description="Disordered" evidence="1">
    <location>
        <begin position="36"/>
        <end position="132"/>
    </location>
</feature>
<feature type="compositionally biased region" description="Basic and acidic residues" evidence="1">
    <location>
        <begin position="108"/>
        <end position="119"/>
    </location>
</feature>
<dbReference type="Proteomes" id="UP001215712">
    <property type="component" value="Unassembled WGS sequence"/>
</dbReference>
<accession>A0AAD6MUW9</accession>
<gene>
    <name evidence="3" type="ORF">N7493_007317</name>
</gene>
<evidence type="ECO:0000313" key="4">
    <source>
        <dbReference type="Proteomes" id="UP001215712"/>
    </source>
</evidence>
<dbReference type="AlphaFoldDB" id="A0AAD6MUW9"/>
<dbReference type="Pfam" id="PF22893">
    <property type="entry name" value="ULD_2"/>
    <property type="match status" value="1"/>
</dbReference>
<feature type="compositionally biased region" description="Low complexity" evidence="1">
    <location>
        <begin position="50"/>
        <end position="61"/>
    </location>
</feature>
<proteinExistence type="predicted"/>
<name>A0AAD6MUW9_9EURO</name>
<reference evidence="3" key="2">
    <citation type="submission" date="2023-01" db="EMBL/GenBank/DDBJ databases">
        <authorList>
            <person name="Petersen C."/>
        </authorList>
    </citation>
    <scope>NUCLEOTIDE SEQUENCE</scope>
    <source>
        <strain evidence="3">IBT 17514</strain>
    </source>
</reference>
<evidence type="ECO:0000313" key="3">
    <source>
        <dbReference type="EMBL" id="KAJ5719739.1"/>
    </source>
</evidence>
<sequence>MGHYDLVGPNRDIILPDQWEAVLEPEWTVTMHMWPIPEKPVKPNESDNVASPSASSPKKAATGSKLKNGSNGLPAKSKSRSALPSMIMGVRSQPRLILPTQVGKARKPREDFGIKEANKSRRKRNFNGATTF</sequence>
<dbReference type="EMBL" id="JAQJAN010000010">
    <property type="protein sequence ID" value="KAJ5719739.1"/>
    <property type="molecule type" value="Genomic_DNA"/>
</dbReference>
<organism evidence="3 4">
    <name type="scientific">Penicillium malachiteum</name>
    <dbReference type="NCBI Taxonomy" id="1324776"/>
    <lineage>
        <taxon>Eukaryota</taxon>
        <taxon>Fungi</taxon>
        <taxon>Dikarya</taxon>
        <taxon>Ascomycota</taxon>
        <taxon>Pezizomycotina</taxon>
        <taxon>Eurotiomycetes</taxon>
        <taxon>Eurotiomycetidae</taxon>
        <taxon>Eurotiales</taxon>
        <taxon>Aspergillaceae</taxon>
        <taxon>Penicillium</taxon>
    </lineage>
</organism>
<dbReference type="InterPro" id="IPR054464">
    <property type="entry name" value="ULD_fung"/>
</dbReference>
<keyword evidence="4" id="KW-1185">Reference proteome</keyword>